<keyword evidence="3 7" id="KW-0964">Secreted</keyword>
<dbReference type="Pfam" id="PF03330">
    <property type="entry name" value="DPBB_1"/>
    <property type="match status" value="1"/>
</dbReference>
<dbReference type="GO" id="GO:0009664">
    <property type="term" value="P:plant-type cell wall organization"/>
    <property type="evidence" value="ECO:0007669"/>
    <property type="project" value="InterPro"/>
</dbReference>
<dbReference type="GO" id="GO:0016020">
    <property type="term" value="C:membrane"/>
    <property type="evidence" value="ECO:0007669"/>
    <property type="project" value="UniProtKB-SubCell"/>
</dbReference>
<dbReference type="CDD" id="cd22274">
    <property type="entry name" value="DPBB_EXPA_N"/>
    <property type="match status" value="1"/>
</dbReference>
<comment type="function">
    <text evidence="7">Causes loosening and extension of plant cell walls by disrupting non-covalent bonding between cellulose microfibrils and matrix glucans. No enzymatic activity has been found.</text>
</comment>
<dbReference type="GO" id="GO:0009653">
    <property type="term" value="P:anatomical structure morphogenesis"/>
    <property type="evidence" value="ECO:0007669"/>
    <property type="project" value="UniProtKB-ARBA"/>
</dbReference>
<dbReference type="InterPro" id="IPR009009">
    <property type="entry name" value="RlpA-like_DPBB"/>
</dbReference>
<comment type="similarity">
    <text evidence="1 7">Belongs to the expansin family. Expansin A subfamily.</text>
</comment>
<comment type="subcellular location">
    <subcellularLocation>
        <location evidence="7">Secreted</location>
        <location evidence="7">Cell wall</location>
    </subcellularLocation>
    <subcellularLocation>
        <location evidence="7">Membrane</location>
        <topology evidence="7">Peripheral membrane protein</topology>
    </subcellularLocation>
</comment>
<protein>
    <recommendedName>
        <fullName evidence="7">Expansin</fullName>
    </recommendedName>
</protein>
<keyword evidence="2 7" id="KW-0134">Cell wall</keyword>
<dbReference type="PANTHER" id="PTHR31867">
    <property type="entry name" value="EXPANSIN-A15"/>
    <property type="match status" value="1"/>
</dbReference>
<evidence type="ECO:0000256" key="4">
    <source>
        <dbReference type="ARBA" id="ARBA00022729"/>
    </source>
</evidence>
<keyword evidence="5" id="KW-0472">Membrane</keyword>
<evidence type="ECO:0000259" key="8">
    <source>
        <dbReference type="PROSITE" id="PS50842"/>
    </source>
</evidence>
<feature type="signal peptide" evidence="7">
    <location>
        <begin position="1"/>
        <end position="21"/>
    </location>
</feature>
<evidence type="ECO:0000256" key="7">
    <source>
        <dbReference type="RuleBase" id="RU365023"/>
    </source>
</evidence>
<name>A0A7J6HBD4_CANSA</name>
<dbReference type="PROSITE" id="PS50842">
    <property type="entry name" value="EXPANSIN_EG45"/>
    <property type="match status" value="1"/>
</dbReference>
<dbReference type="SUPFAM" id="SSF50685">
    <property type="entry name" value="Barwin-like endoglucanases"/>
    <property type="match status" value="1"/>
</dbReference>
<keyword evidence="4 7" id="KW-0732">Signal</keyword>
<dbReference type="InterPro" id="IPR036908">
    <property type="entry name" value="RlpA-like_sf"/>
</dbReference>
<evidence type="ECO:0000313" key="11">
    <source>
        <dbReference type="Proteomes" id="UP000525078"/>
    </source>
</evidence>
<dbReference type="PROSITE" id="PS50843">
    <property type="entry name" value="EXPANSIN_CBD"/>
    <property type="match status" value="1"/>
</dbReference>
<evidence type="ECO:0000256" key="1">
    <source>
        <dbReference type="ARBA" id="ARBA00005392"/>
    </source>
</evidence>
<evidence type="ECO:0000256" key="3">
    <source>
        <dbReference type="ARBA" id="ARBA00022525"/>
    </source>
</evidence>
<dbReference type="EMBL" id="JAATIP010000017">
    <property type="protein sequence ID" value="KAF4392623.1"/>
    <property type="molecule type" value="Genomic_DNA"/>
</dbReference>
<feature type="domain" description="Expansin-like EG45" evidence="8">
    <location>
        <begin position="53"/>
        <end position="165"/>
    </location>
</feature>
<dbReference type="InterPro" id="IPR007118">
    <property type="entry name" value="Expan_Lol_pI"/>
</dbReference>
<accession>A0A7J6HBD4</accession>
<feature type="domain" description="Expansin-like CBD" evidence="9">
    <location>
        <begin position="175"/>
        <end position="255"/>
    </location>
</feature>
<comment type="caution">
    <text evidence="10">The sequence shown here is derived from an EMBL/GenBank/DDBJ whole genome shotgun (WGS) entry which is preliminary data.</text>
</comment>
<sequence>MKNPQFVACVFMIITLVVVLGHGYFVDHLEVDSSWGLAHATFYGDMSGNETMMGACGYGNLFKQGYGLETTALSTALFNNGSTCGACFQIVCVNSRQWCKKNAGSIRVTATNFCPPNYTKTVDVWCNPPQKHFDLSMPMFLKIAEYKAGIVPVAYRRLLCFKTGGMRFELKGNPYWLLVLVYNVGGVGQVVDVKIKGGNGDQWFQMTRNWGQNWQTSERLQGQTLSFRVTDSDGKVVQSDNVAPENWELNKVYEGKNFRL</sequence>
<dbReference type="AlphaFoldDB" id="A0A7J6HBD4"/>
<dbReference type="InterPro" id="IPR007117">
    <property type="entry name" value="Expansin_CBD"/>
</dbReference>
<dbReference type="SMART" id="SM00837">
    <property type="entry name" value="DPBB_1"/>
    <property type="match status" value="1"/>
</dbReference>
<gene>
    <name evidence="10" type="ORF">F8388_003043</name>
</gene>
<dbReference type="Gene3D" id="2.60.40.760">
    <property type="entry name" value="Expansin, cellulose-binding-like domain"/>
    <property type="match status" value="1"/>
</dbReference>
<dbReference type="Pfam" id="PF01357">
    <property type="entry name" value="Expansin_C"/>
    <property type="match status" value="1"/>
</dbReference>
<evidence type="ECO:0000256" key="6">
    <source>
        <dbReference type="ARBA" id="ARBA00023316"/>
    </source>
</evidence>
<reference evidence="10 11" key="1">
    <citation type="journal article" date="2020" name="bioRxiv">
        <title>Sequence and annotation of 42 cannabis genomes reveals extensive copy number variation in cannabinoid synthesis and pathogen resistance genes.</title>
        <authorList>
            <person name="Mckernan K.J."/>
            <person name="Helbert Y."/>
            <person name="Kane L.T."/>
            <person name="Ebling H."/>
            <person name="Zhang L."/>
            <person name="Liu B."/>
            <person name="Eaton Z."/>
            <person name="Mclaughlin S."/>
            <person name="Kingan S."/>
            <person name="Baybayan P."/>
            <person name="Concepcion G."/>
            <person name="Jordan M."/>
            <person name="Riva A."/>
            <person name="Barbazuk W."/>
            <person name="Harkins T."/>
        </authorList>
    </citation>
    <scope>NUCLEOTIDE SEQUENCE [LARGE SCALE GENOMIC DNA]</scope>
    <source>
        <strain evidence="11">cv. Jamaican Lion 4</strain>
        <tissue evidence="10">Leaf</tissue>
    </source>
</reference>
<evidence type="ECO:0000313" key="10">
    <source>
        <dbReference type="EMBL" id="KAF4392623.1"/>
    </source>
</evidence>
<dbReference type="InterPro" id="IPR007112">
    <property type="entry name" value="Expansin/allergen_DPBB_dom"/>
</dbReference>
<evidence type="ECO:0000256" key="2">
    <source>
        <dbReference type="ARBA" id="ARBA00022512"/>
    </source>
</evidence>
<dbReference type="PRINTS" id="PR01226">
    <property type="entry name" value="EXPANSIN"/>
</dbReference>
<dbReference type="GO" id="GO:0005576">
    <property type="term" value="C:extracellular region"/>
    <property type="evidence" value="ECO:0007669"/>
    <property type="project" value="InterPro"/>
</dbReference>
<dbReference type="Gene3D" id="2.40.40.10">
    <property type="entry name" value="RlpA-like domain"/>
    <property type="match status" value="1"/>
</dbReference>
<proteinExistence type="inferred from homology"/>
<dbReference type="Proteomes" id="UP000525078">
    <property type="component" value="Unassembled WGS sequence"/>
</dbReference>
<dbReference type="PRINTS" id="PR01225">
    <property type="entry name" value="EXPANSNFAMLY"/>
</dbReference>
<dbReference type="SUPFAM" id="SSF49590">
    <property type="entry name" value="PHL pollen allergen"/>
    <property type="match status" value="1"/>
</dbReference>
<keyword evidence="6 7" id="KW-0961">Cell wall biogenesis/degradation</keyword>
<feature type="chain" id="PRO_5029931035" description="Expansin" evidence="7">
    <location>
        <begin position="22"/>
        <end position="260"/>
    </location>
</feature>
<evidence type="ECO:0000256" key="5">
    <source>
        <dbReference type="ARBA" id="ARBA00023136"/>
    </source>
</evidence>
<organism evidence="10 11">
    <name type="scientific">Cannabis sativa</name>
    <name type="common">Hemp</name>
    <name type="synonym">Marijuana</name>
    <dbReference type="NCBI Taxonomy" id="3483"/>
    <lineage>
        <taxon>Eukaryota</taxon>
        <taxon>Viridiplantae</taxon>
        <taxon>Streptophyta</taxon>
        <taxon>Embryophyta</taxon>
        <taxon>Tracheophyta</taxon>
        <taxon>Spermatophyta</taxon>
        <taxon>Magnoliopsida</taxon>
        <taxon>eudicotyledons</taxon>
        <taxon>Gunneridae</taxon>
        <taxon>Pentapetalae</taxon>
        <taxon>rosids</taxon>
        <taxon>fabids</taxon>
        <taxon>Rosales</taxon>
        <taxon>Cannabaceae</taxon>
        <taxon>Cannabis</taxon>
    </lineage>
</organism>
<dbReference type="InterPro" id="IPR036749">
    <property type="entry name" value="Expansin_CBD_sf"/>
</dbReference>
<evidence type="ECO:0000259" key="9">
    <source>
        <dbReference type="PROSITE" id="PS50843"/>
    </source>
</evidence>
<dbReference type="InterPro" id="IPR002963">
    <property type="entry name" value="Expansin"/>
</dbReference>